<sequence>MRHNPQHYIPTSCFNVKDFFYICPSHLDDRGFATAVIDEAAEAEKRKKEEMDKELEKLKQEFEEKQKRKEEKKKDKDKDKDKKEKEKAKAKHEETDKLKVEETEKAKTEQAVEAPSFSEYNLHRYVCNTCPLPSSQFDQSWVGQLHI</sequence>
<dbReference type="PANTHER" id="PTHR28218:SF1">
    <property type="entry name" value="VPS4-ASSOCIATED PROTEIN 1"/>
    <property type="match status" value="1"/>
</dbReference>
<accession>A0A7C8QQB4</accession>
<organism evidence="2 3">
    <name type="scientific">Orbilia oligospora</name>
    <name type="common">Nematode-trapping fungus</name>
    <name type="synonym">Arthrobotrys oligospora</name>
    <dbReference type="NCBI Taxonomy" id="2813651"/>
    <lineage>
        <taxon>Eukaryota</taxon>
        <taxon>Fungi</taxon>
        <taxon>Dikarya</taxon>
        <taxon>Ascomycota</taxon>
        <taxon>Pezizomycotina</taxon>
        <taxon>Orbiliomycetes</taxon>
        <taxon>Orbiliales</taxon>
        <taxon>Orbiliaceae</taxon>
        <taxon>Orbilia</taxon>
    </lineage>
</organism>
<dbReference type="Pfam" id="PF08432">
    <property type="entry name" value="Vfa1"/>
    <property type="match status" value="1"/>
</dbReference>
<reference evidence="2 3" key="1">
    <citation type="submission" date="2019-06" db="EMBL/GenBank/DDBJ databases">
        <authorList>
            <person name="Palmer J.M."/>
        </authorList>
    </citation>
    <scope>NUCLEOTIDE SEQUENCE [LARGE SCALE GENOMIC DNA]</scope>
    <source>
        <strain evidence="2 3">TWF106</strain>
    </source>
</reference>
<evidence type="ECO:0000313" key="3">
    <source>
        <dbReference type="Proteomes" id="UP000472727"/>
    </source>
</evidence>
<evidence type="ECO:0000256" key="1">
    <source>
        <dbReference type="SAM" id="MobiDB-lite"/>
    </source>
</evidence>
<proteinExistence type="predicted"/>
<dbReference type="InterPro" id="IPR013640">
    <property type="entry name" value="Vfa1"/>
</dbReference>
<protein>
    <submittedName>
        <fullName evidence="2">Uncharacterized protein</fullName>
    </submittedName>
</protein>
<dbReference type="GO" id="GO:0005768">
    <property type="term" value="C:endosome"/>
    <property type="evidence" value="ECO:0007669"/>
    <property type="project" value="TreeGrafter"/>
</dbReference>
<dbReference type="Proteomes" id="UP000472727">
    <property type="component" value="Unassembled WGS sequence"/>
</dbReference>
<dbReference type="GO" id="GO:0007034">
    <property type="term" value="P:vacuolar transport"/>
    <property type="evidence" value="ECO:0007669"/>
    <property type="project" value="TreeGrafter"/>
</dbReference>
<feature type="region of interest" description="Disordered" evidence="1">
    <location>
        <begin position="59"/>
        <end position="113"/>
    </location>
</feature>
<comment type="caution">
    <text evidence="2">The sequence shown here is derived from an EMBL/GenBank/DDBJ whole genome shotgun (WGS) entry which is preliminary data.</text>
</comment>
<name>A0A7C8QQB4_ORBOL</name>
<dbReference type="PANTHER" id="PTHR28218">
    <property type="entry name" value="VPS4-ASSOCIATED PROTEIN 1"/>
    <property type="match status" value="1"/>
</dbReference>
<evidence type="ECO:0000313" key="2">
    <source>
        <dbReference type="EMBL" id="KAF3222893.1"/>
    </source>
</evidence>
<feature type="compositionally biased region" description="Basic and acidic residues" evidence="1">
    <location>
        <begin position="59"/>
        <end position="110"/>
    </location>
</feature>
<dbReference type="AlphaFoldDB" id="A0A7C8QQB4"/>
<dbReference type="EMBL" id="WIWS01000024">
    <property type="protein sequence ID" value="KAF3222893.1"/>
    <property type="molecule type" value="Genomic_DNA"/>
</dbReference>
<gene>
    <name evidence="2" type="ORF">TWF106_005321</name>
</gene>